<comment type="caution">
    <text evidence="2">The sequence shown here is derived from an EMBL/GenBank/DDBJ whole genome shotgun (WGS) entry which is preliminary data.</text>
</comment>
<feature type="compositionally biased region" description="Basic and acidic residues" evidence="1">
    <location>
        <begin position="48"/>
        <end position="63"/>
    </location>
</feature>
<sequence length="654" mass="69843">MSHSEISRDFKKTSQSAARPSAFEGVAPPGSAVCAPLISGSGGGAVRSMEHGARARDGGEDRAQGGTAQGEPPKAWRGVRGWGLWLPRPDAPEALLAHGPQAQKELTMWIRHNCPSAEFLSHRLDTAGELLSASNLFAALTYCQRERVQAADARLGHLCDALGHVLGAAPWACNSDKGGRNLAMAASALAKLQPAGAPALLARIAAVVTAPWHLPRLNAQELSTLSWAFTKLAPAAGSTAHLLHSLAPCMLRGLPQFRPIDLCNCALAYAKADTFSRHPDLFHAVCAAAATPQGFNPQDFANISWAIATAASAPPWLTDGDYTGGRAFDWDQVGGDAVDVGRGAAPGERQGKGNQLDLSCALGFFRAAAAELAHETPWDGGRGALPLRAFRAEELSICAWAFGKACLDRTASSQAVLAVAREVLEDAKGAHPRAWASQEICNLATGFAAGCELAKVWNHEALVVSLFGFLGGRARGHLRNFNCQSLSNLAHAFAKVGVATRLFHDEHAVGEVLRRPLHPSEVVVVAYSFAKLRVPLPGSMLKILQEQGARLDGRDLCTVIWALACADEGPRCRVREEAHGSLWRLAGARPLESYDRPSRSMLFHAWLLDSVERRLLAMPSPAWIDAMRHAFRDGHSAGTSRQQEDVSKVRATCA</sequence>
<dbReference type="GO" id="GO:0000963">
    <property type="term" value="P:mitochondrial RNA processing"/>
    <property type="evidence" value="ECO:0007669"/>
    <property type="project" value="TreeGrafter"/>
</dbReference>
<feature type="region of interest" description="Disordered" evidence="1">
    <location>
        <begin position="1"/>
        <end position="74"/>
    </location>
</feature>
<gene>
    <name evidence="2" type="ORF">CYMTET_2937</name>
</gene>
<evidence type="ECO:0000313" key="3">
    <source>
        <dbReference type="Proteomes" id="UP001190700"/>
    </source>
</evidence>
<dbReference type="PANTHER" id="PTHR21228:SF40">
    <property type="entry name" value="LD45607P"/>
    <property type="match status" value="1"/>
</dbReference>
<dbReference type="GO" id="GO:0005759">
    <property type="term" value="C:mitochondrial matrix"/>
    <property type="evidence" value="ECO:0007669"/>
    <property type="project" value="TreeGrafter"/>
</dbReference>
<keyword evidence="3" id="KW-1185">Reference proteome</keyword>
<accession>A0AAE0LLL7</accession>
<dbReference type="GO" id="GO:0003723">
    <property type="term" value="F:RNA binding"/>
    <property type="evidence" value="ECO:0007669"/>
    <property type="project" value="TreeGrafter"/>
</dbReference>
<protein>
    <submittedName>
        <fullName evidence="2">Uncharacterized protein</fullName>
    </submittedName>
</protein>
<proteinExistence type="predicted"/>
<feature type="compositionally biased region" description="Basic and acidic residues" evidence="1">
    <location>
        <begin position="1"/>
        <end position="12"/>
    </location>
</feature>
<name>A0AAE0LLL7_9CHLO</name>
<feature type="region of interest" description="Disordered" evidence="1">
    <location>
        <begin position="635"/>
        <end position="654"/>
    </location>
</feature>
<evidence type="ECO:0000256" key="1">
    <source>
        <dbReference type="SAM" id="MobiDB-lite"/>
    </source>
</evidence>
<evidence type="ECO:0000313" key="2">
    <source>
        <dbReference type="EMBL" id="KAK3289667.1"/>
    </source>
</evidence>
<reference evidence="2 3" key="1">
    <citation type="journal article" date="2015" name="Genome Biol. Evol.">
        <title>Comparative Genomics of a Bacterivorous Green Alga Reveals Evolutionary Causalities and Consequences of Phago-Mixotrophic Mode of Nutrition.</title>
        <authorList>
            <person name="Burns J.A."/>
            <person name="Paasch A."/>
            <person name="Narechania A."/>
            <person name="Kim E."/>
        </authorList>
    </citation>
    <scope>NUCLEOTIDE SEQUENCE [LARGE SCALE GENOMIC DNA]</scope>
    <source>
        <strain evidence="2 3">PLY_AMNH</strain>
    </source>
</reference>
<dbReference type="PANTHER" id="PTHR21228">
    <property type="entry name" value="FAST LEU-RICH DOMAIN-CONTAINING"/>
    <property type="match status" value="1"/>
</dbReference>
<dbReference type="GO" id="GO:0044528">
    <property type="term" value="P:regulation of mitochondrial mRNA stability"/>
    <property type="evidence" value="ECO:0007669"/>
    <property type="project" value="TreeGrafter"/>
</dbReference>
<dbReference type="InterPro" id="IPR050870">
    <property type="entry name" value="FAST_kinase"/>
</dbReference>
<dbReference type="AlphaFoldDB" id="A0AAE0LLL7"/>
<organism evidence="2 3">
    <name type="scientific">Cymbomonas tetramitiformis</name>
    <dbReference type="NCBI Taxonomy" id="36881"/>
    <lineage>
        <taxon>Eukaryota</taxon>
        <taxon>Viridiplantae</taxon>
        <taxon>Chlorophyta</taxon>
        <taxon>Pyramimonadophyceae</taxon>
        <taxon>Pyramimonadales</taxon>
        <taxon>Pyramimonadaceae</taxon>
        <taxon>Cymbomonas</taxon>
    </lineage>
</organism>
<dbReference type="EMBL" id="LGRX02000063">
    <property type="protein sequence ID" value="KAK3289667.1"/>
    <property type="molecule type" value="Genomic_DNA"/>
</dbReference>
<dbReference type="GO" id="GO:0035770">
    <property type="term" value="C:ribonucleoprotein granule"/>
    <property type="evidence" value="ECO:0007669"/>
    <property type="project" value="TreeGrafter"/>
</dbReference>
<dbReference type="Proteomes" id="UP001190700">
    <property type="component" value="Unassembled WGS sequence"/>
</dbReference>